<feature type="compositionally biased region" description="Polar residues" evidence="1">
    <location>
        <begin position="190"/>
        <end position="201"/>
    </location>
</feature>
<dbReference type="AlphaFoldDB" id="A0A8J2H258"/>
<feature type="signal peptide" evidence="2">
    <location>
        <begin position="1"/>
        <end position="24"/>
    </location>
</feature>
<dbReference type="OrthoDB" id="10067964at2759"/>
<dbReference type="EMBL" id="CAJNRD030001116">
    <property type="protein sequence ID" value="CAG5074839.1"/>
    <property type="molecule type" value="Genomic_DNA"/>
</dbReference>
<feature type="region of interest" description="Disordered" evidence="1">
    <location>
        <begin position="137"/>
        <end position="158"/>
    </location>
</feature>
<sequence length="201" mass="23721">MSKRKQLSFSILLIIYLFVNCVTGFIDDSTSVVERSSREINNRPLCTAKKDYDLITEQYKRLPLPENRYVAEYKRFPEYRYSFGIGKRWYDGSKRNTPYSFGIGKRYPMDKMDQMEKNKLHQFVGLFNDYLSSGSDDNYPVIQDQQQNKRGAVPKSRNYDFGVGKRNIHIFSSIKQPQHINPDDKHDSSPENYNNDVWEQD</sequence>
<gene>
    <name evidence="3" type="ORF">HICCMSTLAB_LOCUS1072</name>
</gene>
<keyword evidence="2" id="KW-0732">Signal</keyword>
<evidence type="ECO:0000313" key="4">
    <source>
        <dbReference type="Proteomes" id="UP000786811"/>
    </source>
</evidence>
<feature type="chain" id="PRO_5035179486" evidence="2">
    <location>
        <begin position="25"/>
        <end position="201"/>
    </location>
</feature>
<name>A0A8J2H258_COTCN</name>
<reference evidence="3" key="1">
    <citation type="submission" date="2021-04" db="EMBL/GenBank/DDBJ databases">
        <authorList>
            <person name="Chebbi M.A.C M."/>
        </authorList>
    </citation>
    <scope>NUCLEOTIDE SEQUENCE</scope>
</reference>
<organism evidence="3 4">
    <name type="scientific">Cotesia congregata</name>
    <name type="common">Parasitoid wasp</name>
    <name type="synonym">Apanteles congregatus</name>
    <dbReference type="NCBI Taxonomy" id="51543"/>
    <lineage>
        <taxon>Eukaryota</taxon>
        <taxon>Metazoa</taxon>
        <taxon>Ecdysozoa</taxon>
        <taxon>Arthropoda</taxon>
        <taxon>Hexapoda</taxon>
        <taxon>Insecta</taxon>
        <taxon>Pterygota</taxon>
        <taxon>Neoptera</taxon>
        <taxon>Endopterygota</taxon>
        <taxon>Hymenoptera</taxon>
        <taxon>Apocrita</taxon>
        <taxon>Ichneumonoidea</taxon>
        <taxon>Braconidae</taxon>
        <taxon>Microgastrinae</taxon>
        <taxon>Cotesia</taxon>
    </lineage>
</organism>
<evidence type="ECO:0000313" key="3">
    <source>
        <dbReference type="EMBL" id="CAG5074839.1"/>
    </source>
</evidence>
<dbReference type="Proteomes" id="UP000786811">
    <property type="component" value="Unassembled WGS sequence"/>
</dbReference>
<accession>A0A8J2H258</accession>
<feature type="region of interest" description="Disordered" evidence="1">
    <location>
        <begin position="172"/>
        <end position="201"/>
    </location>
</feature>
<comment type="caution">
    <text evidence="3">The sequence shown here is derived from an EMBL/GenBank/DDBJ whole genome shotgun (WGS) entry which is preliminary data.</text>
</comment>
<proteinExistence type="predicted"/>
<protein>
    <submittedName>
        <fullName evidence="3">Similar to EAG_13122: Allatostatin A (Camponotus floridanus)</fullName>
    </submittedName>
</protein>
<evidence type="ECO:0000256" key="1">
    <source>
        <dbReference type="SAM" id="MobiDB-lite"/>
    </source>
</evidence>
<keyword evidence="4" id="KW-1185">Reference proteome</keyword>
<evidence type="ECO:0000256" key="2">
    <source>
        <dbReference type="SAM" id="SignalP"/>
    </source>
</evidence>